<accession>A0A5J5C0F7</accession>
<dbReference type="PANTHER" id="PTHR24186">
    <property type="entry name" value="PROTEIN PHOSPHATASE 1 REGULATORY SUBUNIT"/>
    <property type="match status" value="1"/>
</dbReference>
<keyword evidence="10" id="KW-1185">Reference proteome</keyword>
<evidence type="ECO:0000256" key="2">
    <source>
        <dbReference type="ARBA" id="ARBA00022692"/>
    </source>
</evidence>
<protein>
    <recommendedName>
        <fullName evidence="8">PGG domain-containing protein</fullName>
    </recommendedName>
</protein>
<feature type="transmembrane region" description="Helical" evidence="7">
    <location>
        <begin position="21"/>
        <end position="47"/>
    </location>
</feature>
<evidence type="ECO:0000259" key="8">
    <source>
        <dbReference type="Pfam" id="PF13962"/>
    </source>
</evidence>
<proteinExistence type="predicted"/>
<dbReference type="PANTHER" id="PTHR24186:SF50">
    <property type="entry name" value="ANKYRIN REPEAT-CONTAINING PROTEIN ITN1-LIKE ISOFORM X1"/>
    <property type="match status" value="1"/>
</dbReference>
<feature type="domain" description="PGG" evidence="8">
    <location>
        <begin position="1"/>
        <end position="83"/>
    </location>
</feature>
<dbReference type="Pfam" id="PF13962">
    <property type="entry name" value="PGG"/>
    <property type="match status" value="1"/>
</dbReference>
<dbReference type="Proteomes" id="UP000325577">
    <property type="component" value="Linkage Group LG0"/>
</dbReference>
<feature type="transmembrane region" description="Helical" evidence="7">
    <location>
        <begin position="59"/>
        <end position="85"/>
    </location>
</feature>
<dbReference type="GO" id="GO:0005886">
    <property type="term" value="C:plasma membrane"/>
    <property type="evidence" value="ECO:0007669"/>
    <property type="project" value="TreeGrafter"/>
</dbReference>
<evidence type="ECO:0000256" key="7">
    <source>
        <dbReference type="SAM" id="Phobius"/>
    </source>
</evidence>
<name>A0A5J5C0F7_9ASTE</name>
<organism evidence="9 10">
    <name type="scientific">Nyssa sinensis</name>
    <dbReference type="NCBI Taxonomy" id="561372"/>
    <lineage>
        <taxon>Eukaryota</taxon>
        <taxon>Viridiplantae</taxon>
        <taxon>Streptophyta</taxon>
        <taxon>Embryophyta</taxon>
        <taxon>Tracheophyta</taxon>
        <taxon>Spermatophyta</taxon>
        <taxon>Magnoliopsida</taxon>
        <taxon>eudicotyledons</taxon>
        <taxon>Gunneridae</taxon>
        <taxon>Pentapetalae</taxon>
        <taxon>asterids</taxon>
        <taxon>Cornales</taxon>
        <taxon>Nyssaceae</taxon>
        <taxon>Nyssa</taxon>
    </lineage>
</organism>
<comment type="subcellular location">
    <subcellularLocation>
        <location evidence="1">Membrane</location>
        <topology evidence="1">Multi-pass membrane protein</topology>
    </subcellularLocation>
</comment>
<keyword evidence="4 7" id="KW-1133">Transmembrane helix</keyword>
<evidence type="ECO:0000256" key="3">
    <source>
        <dbReference type="ARBA" id="ARBA00022737"/>
    </source>
</evidence>
<keyword evidence="5" id="KW-0040">ANK repeat</keyword>
<evidence type="ECO:0000313" key="9">
    <source>
        <dbReference type="EMBL" id="KAA8548748.1"/>
    </source>
</evidence>
<evidence type="ECO:0000256" key="5">
    <source>
        <dbReference type="ARBA" id="ARBA00023043"/>
    </source>
</evidence>
<keyword evidence="3" id="KW-0677">Repeat</keyword>
<evidence type="ECO:0000256" key="6">
    <source>
        <dbReference type="ARBA" id="ARBA00023136"/>
    </source>
</evidence>
<evidence type="ECO:0000313" key="10">
    <source>
        <dbReference type="Proteomes" id="UP000325577"/>
    </source>
</evidence>
<sequence length="151" mass="16374">MPGGYGNDGSDKGMATLARQAAFQIFVISNTLAMILSTCAVFSHFLASGLPDKNKALKYYGIATFLIVVAMIAMVVAFTAGTCGLPKTTRRRQPFELPCQTNESHRLMVMEPKLYVAAMEGKTDVLRECMNRQDAQLTANNNTVLHVAGPV</sequence>
<keyword evidence="2 7" id="KW-0812">Transmembrane</keyword>
<keyword evidence="6 7" id="KW-0472">Membrane</keyword>
<dbReference type="OrthoDB" id="10040922at2759"/>
<dbReference type="InterPro" id="IPR026961">
    <property type="entry name" value="PGG_dom"/>
</dbReference>
<dbReference type="AlphaFoldDB" id="A0A5J5C0F7"/>
<evidence type="ECO:0000256" key="1">
    <source>
        <dbReference type="ARBA" id="ARBA00004141"/>
    </source>
</evidence>
<evidence type="ECO:0000256" key="4">
    <source>
        <dbReference type="ARBA" id="ARBA00022989"/>
    </source>
</evidence>
<dbReference type="EMBL" id="CM018031">
    <property type="protein sequence ID" value="KAA8548748.1"/>
    <property type="molecule type" value="Genomic_DNA"/>
</dbReference>
<reference evidence="9 10" key="1">
    <citation type="submission" date="2019-09" db="EMBL/GenBank/DDBJ databases">
        <title>A chromosome-level genome assembly of the Chinese tupelo Nyssa sinensis.</title>
        <authorList>
            <person name="Yang X."/>
            <person name="Kang M."/>
            <person name="Yang Y."/>
            <person name="Xiong H."/>
            <person name="Wang M."/>
            <person name="Zhang Z."/>
            <person name="Wang Z."/>
            <person name="Wu H."/>
            <person name="Ma T."/>
            <person name="Liu J."/>
            <person name="Xi Z."/>
        </authorList>
    </citation>
    <scope>NUCLEOTIDE SEQUENCE [LARGE SCALE GENOMIC DNA]</scope>
    <source>
        <strain evidence="9">J267</strain>
        <tissue evidence="9">Leaf</tissue>
    </source>
</reference>
<gene>
    <name evidence="9" type="ORF">F0562_000432</name>
</gene>